<dbReference type="AlphaFoldDB" id="A0A4D6KST6"/>
<accession>A0A4D6KST6</accession>
<dbReference type="PROSITE" id="PS50297">
    <property type="entry name" value="ANK_REP_REGION"/>
    <property type="match status" value="1"/>
</dbReference>
<evidence type="ECO:0000256" key="1">
    <source>
        <dbReference type="ARBA" id="ARBA00004413"/>
    </source>
</evidence>
<dbReference type="Proteomes" id="UP000501690">
    <property type="component" value="Linkage Group LG1"/>
</dbReference>
<feature type="compositionally biased region" description="Polar residues" evidence="3">
    <location>
        <begin position="1"/>
        <end position="17"/>
    </location>
</feature>
<evidence type="ECO:0000256" key="2">
    <source>
        <dbReference type="PROSITE-ProRule" id="PRU00023"/>
    </source>
</evidence>
<dbReference type="GO" id="GO:0005886">
    <property type="term" value="C:plasma membrane"/>
    <property type="evidence" value="ECO:0007669"/>
    <property type="project" value="UniProtKB-SubCell"/>
</dbReference>
<organism evidence="6 7">
    <name type="scientific">Vigna unguiculata</name>
    <name type="common">Cowpea</name>
    <dbReference type="NCBI Taxonomy" id="3917"/>
    <lineage>
        <taxon>Eukaryota</taxon>
        <taxon>Viridiplantae</taxon>
        <taxon>Streptophyta</taxon>
        <taxon>Embryophyta</taxon>
        <taxon>Tracheophyta</taxon>
        <taxon>Spermatophyta</taxon>
        <taxon>Magnoliopsida</taxon>
        <taxon>eudicotyledons</taxon>
        <taxon>Gunneridae</taxon>
        <taxon>Pentapetalae</taxon>
        <taxon>rosids</taxon>
        <taxon>fabids</taxon>
        <taxon>Fabales</taxon>
        <taxon>Fabaceae</taxon>
        <taxon>Papilionoideae</taxon>
        <taxon>50 kb inversion clade</taxon>
        <taxon>NPAAA clade</taxon>
        <taxon>indigoferoid/millettioid clade</taxon>
        <taxon>Phaseoleae</taxon>
        <taxon>Vigna</taxon>
    </lineage>
</organism>
<name>A0A4D6KST6_VIGUN</name>
<feature type="repeat" description="ANK" evidence="2">
    <location>
        <begin position="112"/>
        <end position="136"/>
    </location>
</feature>
<reference evidence="6 7" key="1">
    <citation type="submission" date="2019-04" db="EMBL/GenBank/DDBJ databases">
        <title>An improved genome assembly and genetic linkage map for asparagus bean, Vigna unguiculata ssp. sesquipedialis.</title>
        <authorList>
            <person name="Xia Q."/>
            <person name="Zhang R."/>
            <person name="Dong Y."/>
        </authorList>
    </citation>
    <scope>NUCLEOTIDE SEQUENCE [LARGE SCALE GENOMIC DNA]</scope>
    <source>
        <tissue evidence="6">Leaf</tissue>
    </source>
</reference>
<dbReference type="EMBL" id="CP039345">
    <property type="protein sequence ID" value="QCD76894.1"/>
    <property type="molecule type" value="Genomic_DNA"/>
</dbReference>
<dbReference type="SUPFAM" id="SSF48403">
    <property type="entry name" value="Ankyrin repeat"/>
    <property type="match status" value="1"/>
</dbReference>
<comment type="subcellular location">
    <subcellularLocation>
        <location evidence="1">Cell membrane</location>
        <topology evidence="1">Peripheral membrane protein</topology>
        <orientation evidence="1">Cytoplasmic side</orientation>
    </subcellularLocation>
</comment>
<dbReference type="Pfam" id="PF13962">
    <property type="entry name" value="PGG"/>
    <property type="match status" value="1"/>
</dbReference>
<feature type="region of interest" description="Disordered" evidence="3">
    <location>
        <begin position="1"/>
        <end position="21"/>
    </location>
</feature>
<keyword evidence="7" id="KW-1185">Reference proteome</keyword>
<dbReference type="PROSITE" id="PS50088">
    <property type="entry name" value="ANK_REPEAT"/>
    <property type="match status" value="1"/>
</dbReference>
<keyword evidence="4" id="KW-0812">Transmembrane</keyword>
<evidence type="ECO:0000256" key="3">
    <source>
        <dbReference type="SAM" id="MobiDB-lite"/>
    </source>
</evidence>
<proteinExistence type="predicted"/>
<dbReference type="PANTHER" id="PTHR24177:SF473">
    <property type="entry name" value="PROTEIN, PUTATIVE-RELATED"/>
    <property type="match status" value="1"/>
</dbReference>
<dbReference type="Gene3D" id="1.25.40.20">
    <property type="entry name" value="Ankyrin repeat-containing domain"/>
    <property type="match status" value="2"/>
</dbReference>
<dbReference type="Pfam" id="PF12796">
    <property type="entry name" value="Ank_2"/>
    <property type="match status" value="2"/>
</dbReference>
<dbReference type="InterPro" id="IPR036770">
    <property type="entry name" value="Ankyrin_rpt-contain_sf"/>
</dbReference>
<dbReference type="InterPro" id="IPR026961">
    <property type="entry name" value="PGG_dom"/>
</dbReference>
<sequence length="617" mass="69225">MMKITPQISDSDATTKPQDGRELNIVVHQTVPGVRSLPELDKTQKRKIYIAAASGDWDEVSSYPINHWWLIPLNGVGITALHVAVSMEQTSFVRSLMDCIIDKQALATCKAEGNTALCLAAITGNVEIAEILLRKNHRLLWIRDQKHMLPIQLASSAGHILITDFLFGKTLEDPHHNNKIPFQDIKKLFFSTINNKLYIICYHAIFLLRFSSLDSRHITAVASKLLNSEFKLVTAENEEGLTALQMLAQFSLCEETIGYRNIVDSVFDAMEKQKDIIKHAQLSKAMFDAAKSGNTDILELLLEYHPDLLFEVNSSNQSLLHIAILHRQKSVYKLILSNRAAKNIMTKLVDSDLNTVLHLAGKMGQPQEKPGLSTNHVVMSSEERWFQAVEKIVPPASKRMRNKDGLTPKELFYQTHKELHKESLSELQGKANTLLVVATLVISLGITGGMTVPIENIDGTKTPFFGRKIWYTFFFLSIAFGSCLCVSSMFFYASVILPASWAKPKEECVRMQQTKLVFGNVTLFGSLAIMFTAVISGSVLVFEFLSSWILYFICGLGLTILLVHLTLDYNRWIGIAFSVLSYLEDAPTDRATILRPISKMCHLFLTFAKKKGLNVVQ</sequence>
<feature type="transmembrane region" description="Helical" evidence="4">
    <location>
        <begin position="516"/>
        <end position="542"/>
    </location>
</feature>
<gene>
    <name evidence="6" type="ORF">DEO72_LG1g515</name>
</gene>
<evidence type="ECO:0000259" key="5">
    <source>
        <dbReference type="Pfam" id="PF13962"/>
    </source>
</evidence>
<protein>
    <recommendedName>
        <fullName evidence="5">PGG domain-containing protein</fullName>
    </recommendedName>
</protein>
<keyword evidence="4" id="KW-0472">Membrane</keyword>
<dbReference type="SMART" id="SM00248">
    <property type="entry name" value="ANK"/>
    <property type="match status" value="5"/>
</dbReference>
<feature type="transmembrane region" description="Helical" evidence="4">
    <location>
        <begin position="548"/>
        <end position="567"/>
    </location>
</feature>
<evidence type="ECO:0000313" key="6">
    <source>
        <dbReference type="EMBL" id="QCD76894.1"/>
    </source>
</evidence>
<evidence type="ECO:0000256" key="4">
    <source>
        <dbReference type="SAM" id="Phobius"/>
    </source>
</evidence>
<feature type="domain" description="PGG" evidence="5">
    <location>
        <begin position="427"/>
        <end position="540"/>
    </location>
</feature>
<dbReference type="PANTHER" id="PTHR24177">
    <property type="entry name" value="CASKIN"/>
    <property type="match status" value="1"/>
</dbReference>
<feature type="transmembrane region" description="Helical" evidence="4">
    <location>
        <begin position="470"/>
        <end position="495"/>
    </location>
</feature>
<keyword evidence="4" id="KW-1133">Transmembrane helix</keyword>
<evidence type="ECO:0000313" key="7">
    <source>
        <dbReference type="Proteomes" id="UP000501690"/>
    </source>
</evidence>
<dbReference type="InterPro" id="IPR002110">
    <property type="entry name" value="Ankyrin_rpt"/>
</dbReference>
<feature type="transmembrane region" description="Helical" evidence="4">
    <location>
        <begin position="431"/>
        <end position="450"/>
    </location>
</feature>
<keyword evidence="2" id="KW-0040">ANK repeat</keyword>